<protein>
    <recommendedName>
        <fullName evidence="1">Aminoglycoside phosphotransferase domain-containing protein</fullName>
    </recommendedName>
</protein>
<sequence length="378" mass="41992">MTPPVGSNALLDPSWRPDVEKITRDLASWLDRCAPDLGTIAAARFPDEGGSSFNLLFDTERPDGSTGSYVAKLGSPASYFVTFPDENLGRQRRVVELVRSVGGLPAPEVLHHEDDEAWLGAPFFIMPRYPGRPWPSDPPYNFAGWVKDASAQSRRAMQDAFVDVLTGVHSVTTATSDLAFLERPDLGATPLAAQVGYLDQYYEWARAGARFPIVERSLAWLREHLPTRTEAGCLTWGDARAGNLLFDRERVTAVLDWEGAALGHPEVDVAFCEVMHRYYQLRAESHGFDGLPDLFRGEDLASQYAARTGRELRDLQWYRVLGATRAATIQVRFVCRPLPAKAGGTSELRDDSRLTIAPLLRHLLDNSPSRTRTEGIRP</sequence>
<reference evidence="2 3" key="1">
    <citation type="submission" date="2014-02" db="EMBL/GenBank/DDBJ databases">
        <title>Whole genome shotgun sequence of Rhodococcus wratislaviensis NBRC 100605.</title>
        <authorList>
            <person name="Hosoyama A."/>
            <person name="Tsuchikane K."/>
            <person name="Yoshida I."/>
            <person name="Ohji S."/>
            <person name="Ichikawa N."/>
            <person name="Yamazoe A."/>
            <person name="Fujita N."/>
        </authorList>
    </citation>
    <scope>NUCLEOTIDE SEQUENCE [LARGE SCALE GENOMIC DNA]</scope>
    <source>
        <strain evidence="2 3">NBRC 100605</strain>
    </source>
</reference>
<dbReference type="InterPro" id="IPR002575">
    <property type="entry name" value="Aminoglycoside_PTrfase"/>
</dbReference>
<dbReference type="PANTHER" id="PTHR21310">
    <property type="entry name" value="AMINOGLYCOSIDE PHOSPHOTRANSFERASE-RELATED-RELATED"/>
    <property type="match status" value="1"/>
</dbReference>
<dbReference type="RefSeq" id="WP_052033442.1">
    <property type="nucleotide sequence ID" value="NZ_BAWF01000043.1"/>
</dbReference>
<accession>X0PWG3</accession>
<evidence type="ECO:0000313" key="2">
    <source>
        <dbReference type="EMBL" id="GAF47633.1"/>
    </source>
</evidence>
<dbReference type="Gene3D" id="3.90.1200.10">
    <property type="match status" value="1"/>
</dbReference>
<proteinExistence type="predicted"/>
<dbReference type="AlphaFoldDB" id="X0PWG3"/>
<dbReference type="InterPro" id="IPR051678">
    <property type="entry name" value="AGP_Transferase"/>
</dbReference>
<dbReference type="OrthoDB" id="3339041at2"/>
<dbReference type="Proteomes" id="UP000019491">
    <property type="component" value="Unassembled WGS sequence"/>
</dbReference>
<dbReference type="InterPro" id="IPR011009">
    <property type="entry name" value="Kinase-like_dom_sf"/>
</dbReference>
<dbReference type="Pfam" id="PF01636">
    <property type="entry name" value="APH"/>
    <property type="match status" value="1"/>
</dbReference>
<comment type="caution">
    <text evidence="2">The sequence shown here is derived from an EMBL/GenBank/DDBJ whole genome shotgun (WGS) entry which is preliminary data.</text>
</comment>
<name>X0PWG3_RHOWR</name>
<dbReference type="EMBL" id="BAWF01000043">
    <property type="protein sequence ID" value="GAF47633.1"/>
    <property type="molecule type" value="Genomic_DNA"/>
</dbReference>
<feature type="domain" description="Aminoglycoside phosphotransferase" evidence="1">
    <location>
        <begin position="63"/>
        <end position="272"/>
    </location>
</feature>
<dbReference type="Gene3D" id="3.30.200.20">
    <property type="entry name" value="Phosphorylase Kinase, domain 1"/>
    <property type="match status" value="1"/>
</dbReference>
<dbReference type="InterPro" id="IPR041726">
    <property type="entry name" value="ACAD10_11_N"/>
</dbReference>
<dbReference type="SUPFAM" id="SSF56112">
    <property type="entry name" value="Protein kinase-like (PK-like)"/>
    <property type="match status" value="1"/>
</dbReference>
<organism evidence="2 3">
    <name type="scientific">Rhodococcus wratislaviensis NBRC 100605</name>
    <dbReference type="NCBI Taxonomy" id="1219028"/>
    <lineage>
        <taxon>Bacteria</taxon>
        <taxon>Bacillati</taxon>
        <taxon>Actinomycetota</taxon>
        <taxon>Actinomycetes</taxon>
        <taxon>Mycobacteriales</taxon>
        <taxon>Nocardiaceae</taxon>
        <taxon>Rhodococcus</taxon>
    </lineage>
</organism>
<evidence type="ECO:0000259" key="1">
    <source>
        <dbReference type="Pfam" id="PF01636"/>
    </source>
</evidence>
<gene>
    <name evidence="2" type="ORF">RW1_043_00680</name>
</gene>
<keyword evidence="3" id="KW-1185">Reference proteome</keyword>
<evidence type="ECO:0000313" key="3">
    <source>
        <dbReference type="Proteomes" id="UP000019491"/>
    </source>
</evidence>
<dbReference type="CDD" id="cd05154">
    <property type="entry name" value="ACAD10_11_N-like"/>
    <property type="match status" value="1"/>
</dbReference>